<proteinExistence type="predicted"/>
<dbReference type="CDD" id="cd03820">
    <property type="entry name" value="GT4_AmsD-like"/>
    <property type="match status" value="1"/>
</dbReference>
<gene>
    <name evidence="3" type="ORF">M076_1947</name>
</gene>
<evidence type="ECO:0000313" key="4">
    <source>
        <dbReference type="Proteomes" id="UP000022272"/>
    </source>
</evidence>
<evidence type="ECO:0000259" key="1">
    <source>
        <dbReference type="Pfam" id="PF00534"/>
    </source>
</evidence>
<dbReference type="SUPFAM" id="SSF53756">
    <property type="entry name" value="UDP-Glycosyltransferase/glycogen phosphorylase"/>
    <property type="match status" value="1"/>
</dbReference>
<dbReference type="GO" id="GO:0016757">
    <property type="term" value="F:glycosyltransferase activity"/>
    <property type="evidence" value="ECO:0007669"/>
    <property type="project" value="InterPro"/>
</dbReference>
<dbReference type="RefSeq" id="WP_032570379.1">
    <property type="nucleotide sequence ID" value="NZ_JGDM01000047.1"/>
</dbReference>
<dbReference type="Gene3D" id="3.40.50.2000">
    <property type="entry name" value="Glycogen Phosphorylase B"/>
    <property type="match status" value="2"/>
</dbReference>
<dbReference type="AlphaFoldDB" id="A0A015ZKA2"/>
<dbReference type="PANTHER" id="PTHR12526">
    <property type="entry name" value="GLYCOSYLTRANSFERASE"/>
    <property type="match status" value="1"/>
</dbReference>
<dbReference type="EMBL" id="JGDM01000047">
    <property type="protein sequence ID" value="EXZ44837.1"/>
    <property type="molecule type" value="Genomic_DNA"/>
</dbReference>
<feature type="domain" description="Glycosyltransferase subfamily 4-like N-terminal" evidence="2">
    <location>
        <begin position="13"/>
        <end position="208"/>
    </location>
</feature>
<name>A0A015ZKA2_BACFG</name>
<keyword evidence="3" id="KW-0808">Transferase</keyword>
<accession>A0A015ZKA2</accession>
<reference evidence="3 4" key="1">
    <citation type="submission" date="2014-02" db="EMBL/GenBank/DDBJ databases">
        <authorList>
            <person name="Sears C."/>
            <person name="Carroll K."/>
            <person name="Sack B.R."/>
            <person name="Qadri F."/>
            <person name="Myers L.L."/>
            <person name="Chung G.-T."/>
            <person name="Escheverria P."/>
            <person name="Fraser C.M."/>
            <person name="Sadzewicz L."/>
            <person name="Shefchek K.A."/>
            <person name="Tallon L."/>
            <person name="Das S.P."/>
            <person name="Daugherty S."/>
            <person name="Mongodin E.F."/>
        </authorList>
    </citation>
    <scope>NUCLEOTIDE SEQUENCE [LARGE SCALE GENOMIC DNA]</scope>
    <source>
        <strain evidence="3 4">2-F-2 #4</strain>
    </source>
</reference>
<dbReference type="InterPro" id="IPR028098">
    <property type="entry name" value="Glyco_trans_4-like_N"/>
</dbReference>
<dbReference type="PATRIC" id="fig|1339280.3.peg.1871"/>
<comment type="caution">
    <text evidence="3">The sequence shown here is derived from an EMBL/GenBank/DDBJ whole genome shotgun (WGS) entry which is preliminary data.</text>
</comment>
<protein>
    <submittedName>
        <fullName evidence="3">Glycosyl transferases group 1 family protein</fullName>
    </submittedName>
</protein>
<dbReference type="Pfam" id="PF13439">
    <property type="entry name" value="Glyco_transf_4"/>
    <property type="match status" value="1"/>
</dbReference>
<evidence type="ECO:0000313" key="3">
    <source>
        <dbReference type="EMBL" id="EXZ44837.1"/>
    </source>
</evidence>
<evidence type="ECO:0000259" key="2">
    <source>
        <dbReference type="Pfam" id="PF13439"/>
    </source>
</evidence>
<dbReference type="Pfam" id="PF00534">
    <property type="entry name" value="Glycos_transf_1"/>
    <property type="match status" value="1"/>
</dbReference>
<feature type="domain" description="Glycosyl transferase family 1" evidence="1">
    <location>
        <begin position="219"/>
        <end position="361"/>
    </location>
</feature>
<dbReference type="InterPro" id="IPR001296">
    <property type="entry name" value="Glyco_trans_1"/>
</dbReference>
<sequence>MKIVFLCDSIFSYGGVQKVLAVIATELSKYNDVIILTHDKAEESDATMYGLDRSAVKIIFMHRDRPAAWEYLPCKTYSFLYKKVLPHKKIFSIIYNHSSFSYTQQKRLEEHLNRIQADIIIGVHAFISIKLAIIRKRLEAKKVIGWIHTSYEALFDPQGAYLPRQKEQFRYIIPNLNSVIVLTRHDRILYKSQLNIETITIHNPVTLEETHILPKERIQKRFLAIGRLSHQTKGFDLLIEAFAQFRLKHDGWILDIIGEGPEEPLLRNLIRKHRMENSIKIHPFTQNIASYYSASDVFILSSRWEGFPLVLCEAMSMGLPVIASDLPVVKEILSDEQDCLIFQNGCVASLAEKMDRMVTLKDIHTMGKAAFAKSRHFLVSDIIEQWKKLIND</sequence>
<organism evidence="3 4">
    <name type="scientific">Bacteroides fragilis str. 2-F-2 #4</name>
    <dbReference type="NCBI Taxonomy" id="1339280"/>
    <lineage>
        <taxon>Bacteria</taxon>
        <taxon>Pseudomonadati</taxon>
        <taxon>Bacteroidota</taxon>
        <taxon>Bacteroidia</taxon>
        <taxon>Bacteroidales</taxon>
        <taxon>Bacteroidaceae</taxon>
        <taxon>Bacteroides</taxon>
    </lineage>
</organism>
<dbReference type="Proteomes" id="UP000022272">
    <property type="component" value="Unassembled WGS sequence"/>
</dbReference>